<keyword evidence="4" id="KW-1185">Reference proteome</keyword>
<keyword evidence="3" id="KW-0808">Transferase</keyword>
<organism evidence="3 4">
    <name type="scientific">Promethearchaeum syntrophicum</name>
    <dbReference type="NCBI Taxonomy" id="2594042"/>
    <lineage>
        <taxon>Archaea</taxon>
        <taxon>Promethearchaeati</taxon>
        <taxon>Promethearchaeota</taxon>
        <taxon>Promethearchaeia</taxon>
        <taxon>Promethearchaeales</taxon>
        <taxon>Promethearchaeaceae</taxon>
        <taxon>Promethearchaeum</taxon>
    </lineage>
</organism>
<dbReference type="PANTHER" id="PTHR10953:SF102">
    <property type="entry name" value="ADENYLYLTRANSFERASE AND SULFURTRANSFERASE MOCS3"/>
    <property type="match status" value="1"/>
</dbReference>
<feature type="region of interest" description="Disordered" evidence="1">
    <location>
        <begin position="283"/>
        <end position="307"/>
    </location>
</feature>
<dbReference type="GO" id="GO:0005737">
    <property type="term" value="C:cytoplasm"/>
    <property type="evidence" value="ECO:0007669"/>
    <property type="project" value="TreeGrafter"/>
</dbReference>
<reference evidence="3 4" key="1">
    <citation type="journal article" date="2020" name="Nature">
        <title>Isolation of an archaeon at the prokaryote-eukaryote interface.</title>
        <authorList>
            <person name="Imachi H."/>
            <person name="Nobu M.K."/>
            <person name="Nakahara N."/>
            <person name="Morono Y."/>
            <person name="Ogawara M."/>
            <person name="Takaki Y."/>
            <person name="Takano Y."/>
            <person name="Uematsu K."/>
            <person name="Ikuta T."/>
            <person name="Ito M."/>
            <person name="Matsui Y."/>
            <person name="Miyazaki M."/>
            <person name="Murata K."/>
            <person name="Saito Y."/>
            <person name="Sakai S."/>
            <person name="Song C."/>
            <person name="Tasumi E."/>
            <person name="Yamanaka Y."/>
            <person name="Yamaguchi T."/>
            <person name="Kamagata Y."/>
            <person name="Tamaki H."/>
            <person name="Takai K."/>
        </authorList>
    </citation>
    <scope>NUCLEOTIDE SEQUENCE [LARGE SCALE GENOMIC DNA]</scope>
    <source>
        <strain evidence="3 4">MK-D1</strain>
    </source>
</reference>
<dbReference type="Pfam" id="PF00899">
    <property type="entry name" value="ThiF"/>
    <property type="match status" value="1"/>
</dbReference>
<feature type="compositionally biased region" description="Basic residues" evidence="1">
    <location>
        <begin position="286"/>
        <end position="307"/>
    </location>
</feature>
<dbReference type="PROSITE" id="PS00065">
    <property type="entry name" value="D_2_HYDROXYACID_DH_1"/>
    <property type="match status" value="1"/>
</dbReference>
<evidence type="ECO:0000256" key="1">
    <source>
        <dbReference type="SAM" id="MobiDB-lite"/>
    </source>
</evidence>
<dbReference type="InterPro" id="IPR029752">
    <property type="entry name" value="D-isomer_DH_CS1"/>
</dbReference>
<dbReference type="InterPro" id="IPR045886">
    <property type="entry name" value="ThiF/MoeB/HesA"/>
</dbReference>
<feature type="domain" description="THIF-type NAD/FAD binding fold" evidence="2">
    <location>
        <begin position="6"/>
        <end position="245"/>
    </location>
</feature>
<proteinExistence type="predicted"/>
<dbReference type="CDD" id="cd00757">
    <property type="entry name" value="ThiF_MoeB_HesA_family"/>
    <property type="match status" value="1"/>
</dbReference>
<dbReference type="AlphaFoldDB" id="A0A5B9D7X2"/>
<sequence>MSEIKYDRQSRIPEWDQTKLSSAKVAVIGAGALGNHVCLGLIGLGVGSIKIFDFDEIETHNLNRQSLFREDDIGHNKAEALAELLKERNSSIEIIGIDEKIEEDTIEDIIRDVDVIIDCVDLIFVRYILNKLCIERDIPLIHGGISWTGGQTGILTRKTPCIKCIYPEALQKEELDTETSCIRNPEASVVYISQIIAGLMVFNVRRVLLPLSSDLYPPTGLYKLDLRLENPFYFENIKRKKKCDCVKLLKKVDPNILKEEKEILKKLEKENLKELQKTVELQTNGKLKKKKTSSIKKKTSKKHPKSK</sequence>
<dbReference type="SUPFAM" id="SSF69572">
    <property type="entry name" value="Activating enzymes of the ubiquitin-like proteins"/>
    <property type="match status" value="1"/>
</dbReference>
<name>A0A5B9D7X2_9ARCH</name>
<dbReference type="InterPro" id="IPR000594">
    <property type="entry name" value="ThiF_NAD_FAD-bd"/>
</dbReference>
<evidence type="ECO:0000313" key="4">
    <source>
        <dbReference type="Proteomes" id="UP000321408"/>
    </source>
</evidence>
<dbReference type="RefSeq" id="WP_147662053.1">
    <property type="nucleotide sequence ID" value="NZ_CP042905.2"/>
</dbReference>
<gene>
    <name evidence="3" type="ORF">DSAG12_00954</name>
</gene>
<evidence type="ECO:0000313" key="3">
    <source>
        <dbReference type="EMBL" id="QEE15131.1"/>
    </source>
</evidence>
<dbReference type="InterPro" id="IPR035985">
    <property type="entry name" value="Ubiquitin-activating_enz"/>
</dbReference>
<dbReference type="GO" id="GO:0004792">
    <property type="term" value="F:thiosulfate-cyanide sulfurtransferase activity"/>
    <property type="evidence" value="ECO:0007669"/>
    <property type="project" value="TreeGrafter"/>
</dbReference>
<dbReference type="OrthoDB" id="7915at2157"/>
<protein>
    <submittedName>
        <fullName evidence="3">ThiF family adenylyltransferase</fullName>
    </submittedName>
</protein>
<keyword evidence="3" id="KW-0548">Nucleotidyltransferase</keyword>
<dbReference type="GO" id="GO:0008641">
    <property type="term" value="F:ubiquitin-like modifier activating enzyme activity"/>
    <property type="evidence" value="ECO:0007669"/>
    <property type="project" value="InterPro"/>
</dbReference>
<dbReference type="PANTHER" id="PTHR10953">
    <property type="entry name" value="UBIQUITIN-ACTIVATING ENZYME E1"/>
    <property type="match status" value="1"/>
</dbReference>
<dbReference type="GeneID" id="41328953"/>
<dbReference type="KEGG" id="psyt:DSAG12_00954"/>
<accession>A0A5B9D7X2</accession>
<dbReference type="EMBL" id="CP042905">
    <property type="protein sequence ID" value="QEE15131.1"/>
    <property type="molecule type" value="Genomic_DNA"/>
</dbReference>
<evidence type="ECO:0000259" key="2">
    <source>
        <dbReference type="Pfam" id="PF00899"/>
    </source>
</evidence>
<dbReference type="Proteomes" id="UP000321408">
    <property type="component" value="Chromosome"/>
</dbReference>
<reference evidence="3 4" key="2">
    <citation type="journal article" date="2024" name="Int. J. Syst. Evol. Microbiol.">
        <title>Promethearchaeum syntrophicum gen. nov., sp. nov., an anaerobic, obligately syntrophic archaeon, the first isolate of the lineage 'Asgard' archaea, and proposal of the new archaeal phylum Promethearchaeota phyl. nov. and kingdom Promethearchaeati regn. nov.</title>
        <authorList>
            <person name="Imachi H."/>
            <person name="Nobu M.K."/>
            <person name="Kato S."/>
            <person name="Takaki Y."/>
            <person name="Miyazaki M."/>
            <person name="Miyata M."/>
            <person name="Ogawara M."/>
            <person name="Saito Y."/>
            <person name="Sakai S."/>
            <person name="Tahara Y.O."/>
            <person name="Takano Y."/>
            <person name="Tasumi E."/>
            <person name="Uematsu K."/>
            <person name="Yoshimura T."/>
            <person name="Itoh T."/>
            <person name="Ohkuma M."/>
            <person name="Takai K."/>
        </authorList>
    </citation>
    <scope>NUCLEOTIDE SEQUENCE [LARGE SCALE GENOMIC DNA]</scope>
    <source>
        <strain evidence="3 4">MK-D1</strain>
    </source>
</reference>
<dbReference type="GO" id="GO:0016779">
    <property type="term" value="F:nucleotidyltransferase activity"/>
    <property type="evidence" value="ECO:0007669"/>
    <property type="project" value="UniProtKB-KW"/>
</dbReference>
<dbReference type="Gene3D" id="3.40.50.720">
    <property type="entry name" value="NAD(P)-binding Rossmann-like Domain"/>
    <property type="match status" value="1"/>
</dbReference>